<evidence type="ECO:0000313" key="3">
    <source>
        <dbReference type="Proteomes" id="UP000267368"/>
    </source>
</evidence>
<dbReference type="SUPFAM" id="SSF53448">
    <property type="entry name" value="Nucleotide-diphospho-sugar transferases"/>
    <property type="match status" value="1"/>
</dbReference>
<comment type="caution">
    <text evidence="2">The sequence shown here is derived from an EMBL/GenBank/DDBJ whole genome shotgun (WGS) entry which is preliminary data.</text>
</comment>
<proteinExistence type="predicted"/>
<dbReference type="InterPro" id="IPR029044">
    <property type="entry name" value="Nucleotide-diphossugar_trans"/>
</dbReference>
<dbReference type="GO" id="GO:0016758">
    <property type="term" value="F:hexosyltransferase activity"/>
    <property type="evidence" value="ECO:0007669"/>
    <property type="project" value="UniProtKB-ARBA"/>
</dbReference>
<dbReference type="CDD" id="cd00761">
    <property type="entry name" value="Glyco_tranf_GTA_type"/>
    <property type="match status" value="1"/>
</dbReference>
<reference evidence="3" key="1">
    <citation type="submission" date="2018-05" db="EMBL/GenBank/DDBJ databases">
        <title>Genome Sequencing of selected type strains of the family Eggerthellaceae.</title>
        <authorList>
            <person name="Danylec N."/>
            <person name="Stoll D.A."/>
            <person name="Doetsch A."/>
            <person name="Huch M."/>
        </authorList>
    </citation>
    <scope>NUCLEOTIDE SEQUENCE [LARGE SCALE GENOMIC DNA]</scope>
    <source>
        <strain evidence="3">DSM 17537</strain>
    </source>
</reference>
<dbReference type="Pfam" id="PF00535">
    <property type="entry name" value="Glycos_transf_2"/>
    <property type="match status" value="1"/>
</dbReference>
<protein>
    <submittedName>
        <fullName evidence="2">Glycosyl transferase family 2</fullName>
    </submittedName>
</protein>
<accession>A0A3N0AHW1</accession>
<dbReference type="PANTHER" id="PTHR22916:SF3">
    <property type="entry name" value="UDP-GLCNAC:BETAGAL BETA-1,3-N-ACETYLGLUCOSAMINYLTRANSFERASE-LIKE PROTEIN 1"/>
    <property type="match status" value="1"/>
</dbReference>
<sequence length="366" mass="41645">MLCVSSRGCYMSEPLVSLLVPIYNVERYLRECLDSACSQTLEDIEIICLNDGSTDSSPDIIREYMARDPRVRMVDKPNSGYGASMNRGLAEARGRYIGILESDDFFEPDALEMLVNAAEKHKAQVAKANFWLYWSVPEEKNELFEVVPKKAAGRAVNPSEEPDIFFAKPSIWSAVYRRDFLFEHGIDFLETPGASFQDSAFNFKVWACADRVAFLDEPVLHYRQDNESSSVNSPSKVYCICDEHAEMDRFLEAHPEKQGLWGVKEKVKLDNYLWNYERLASPLNDEFLQRMHEEFKADMAVGRVDFSVFEPWKKKDFQIICDSPELFKAGRAASTSKGALSKARCYVQEGGISLLVKGLARKTKGR</sequence>
<evidence type="ECO:0000259" key="1">
    <source>
        <dbReference type="Pfam" id="PF00535"/>
    </source>
</evidence>
<dbReference type="PANTHER" id="PTHR22916">
    <property type="entry name" value="GLYCOSYLTRANSFERASE"/>
    <property type="match status" value="1"/>
</dbReference>
<keyword evidence="2" id="KW-0808">Transferase</keyword>
<gene>
    <name evidence="2" type="ORF">DMP07_00800</name>
</gene>
<dbReference type="Gene3D" id="3.90.550.10">
    <property type="entry name" value="Spore Coat Polysaccharide Biosynthesis Protein SpsA, Chain A"/>
    <property type="match status" value="1"/>
</dbReference>
<keyword evidence="3" id="KW-1185">Reference proteome</keyword>
<organism evidence="2 3">
    <name type="scientific">Slackia faecicanis</name>
    <dbReference type="NCBI Taxonomy" id="255723"/>
    <lineage>
        <taxon>Bacteria</taxon>
        <taxon>Bacillati</taxon>
        <taxon>Actinomycetota</taxon>
        <taxon>Coriobacteriia</taxon>
        <taxon>Eggerthellales</taxon>
        <taxon>Eggerthellaceae</taxon>
        <taxon>Slackia</taxon>
    </lineage>
</organism>
<dbReference type="AlphaFoldDB" id="A0A3N0AHW1"/>
<dbReference type="Proteomes" id="UP000267368">
    <property type="component" value="Unassembled WGS sequence"/>
</dbReference>
<dbReference type="EMBL" id="QICB01000001">
    <property type="protein sequence ID" value="RNL21420.1"/>
    <property type="molecule type" value="Genomic_DNA"/>
</dbReference>
<name>A0A3N0AHW1_9ACTN</name>
<evidence type="ECO:0000313" key="2">
    <source>
        <dbReference type="EMBL" id="RNL21420.1"/>
    </source>
</evidence>
<feature type="domain" description="Glycosyltransferase 2-like" evidence="1">
    <location>
        <begin position="17"/>
        <end position="132"/>
    </location>
</feature>
<dbReference type="InterPro" id="IPR001173">
    <property type="entry name" value="Glyco_trans_2-like"/>
</dbReference>